<accession>A0A4D6NCR8</accession>
<keyword evidence="2" id="KW-1185">Reference proteome</keyword>
<dbReference type="Proteomes" id="UP000501690">
    <property type="component" value="Linkage Group LG10"/>
</dbReference>
<organism evidence="1 2">
    <name type="scientific">Vigna unguiculata</name>
    <name type="common">Cowpea</name>
    <dbReference type="NCBI Taxonomy" id="3917"/>
    <lineage>
        <taxon>Eukaryota</taxon>
        <taxon>Viridiplantae</taxon>
        <taxon>Streptophyta</taxon>
        <taxon>Embryophyta</taxon>
        <taxon>Tracheophyta</taxon>
        <taxon>Spermatophyta</taxon>
        <taxon>Magnoliopsida</taxon>
        <taxon>eudicotyledons</taxon>
        <taxon>Gunneridae</taxon>
        <taxon>Pentapetalae</taxon>
        <taxon>rosids</taxon>
        <taxon>fabids</taxon>
        <taxon>Fabales</taxon>
        <taxon>Fabaceae</taxon>
        <taxon>Papilionoideae</taxon>
        <taxon>50 kb inversion clade</taxon>
        <taxon>NPAAA clade</taxon>
        <taxon>indigoferoid/millettioid clade</taxon>
        <taxon>Phaseoleae</taxon>
        <taxon>Vigna</taxon>
    </lineage>
</organism>
<evidence type="ECO:0000313" key="2">
    <source>
        <dbReference type="Proteomes" id="UP000501690"/>
    </source>
</evidence>
<dbReference type="AlphaFoldDB" id="A0A4D6NCR8"/>
<name>A0A4D6NCR8_VIGUN</name>
<gene>
    <name evidence="1" type="ORF">DEO72_LG10g1784</name>
</gene>
<evidence type="ECO:0000313" key="1">
    <source>
        <dbReference type="EMBL" id="QCE10554.1"/>
    </source>
</evidence>
<dbReference type="EMBL" id="CP039354">
    <property type="protein sequence ID" value="QCE10554.1"/>
    <property type="molecule type" value="Genomic_DNA"/>
</dbReference>
<proteinExistence type="predicted"/>
<sequence length="67" mass="7271">MVADDEVYVVVAPVLMRWCKSVDFSGTMMEFEGSNCWCVKAVAGATVMARTHGTNMMEDGSICSGEE</sequence>
<protein>
    <submittedName>
        <fullName evidence="1">Uncharacterized protein</fullName>
    </submittedName>
</protein>
<reference evidence="1 2" key="1">
    <citation type="submission" date="2019-04" db="EMBL/GenBank/DDBJ databases">
        <title>An improved genome assembly and genetic linkage map for asparagus bean, Vigna unguiculata ssp. sesquipedialis.</title>
        <authorList>
            <person name="Xia Q."/>
            <person name="Zhang R."/>
            <person name="Dong Y."/>
        </authorList>
    </citation>
    <scope>NUCLEOTIDE SEQUENCE [LARGE SCALE GENOMIC DNA]</scope>
    <source>
        <tissue evidence="1">Leaf</tissue>
    </source>
</reference>